<name>A0ABU3BNT2_9BACT</name>
<comment type="caution">
    <text evidence="2">The sequence shown here is derived from an EMBL/GenBank/DDBJ whole genome shotgun (WGS) entry which is preliminary data.</text>
</comment>
<keyword evidence="1" id="KW-0378">Hydrolase</keyword>
<accession>A0ABU3BNT2</accession>
<proteinExistence type="predicted"/>
<keyword evidence="3" id="KW-1185">Reference proteome</keyword>
<evidence type="ECO:0000313" key="3">
    <source>
        <dbReference type="Proteomes" id="UP001267426"/>
    </source>
</evidence>
<dbReference type="SUPFAM" id="SSF55909">
    <property type="entry name" value="Pentein"/>
    <property type="match status" value="1"/>
</dbReference>
<dbReference type="PANTHER" id="PTHR31377">
    <property type="entry name" value="AGMATINE DEIMINASE-RELATED"/>
    <property type="match status" value="1"/>
</dbReference>
<sequence length="363" mass="38852">MTPTPPTPGALGYRRSAEWDRHEATWLTWPHCQDTWPGVVLAEAVEPAYVAMIDALRHGETVNVCVLSDDHAATVADRLRAGGVASGDGTPVRLRVVPTDDEWVRDYGALFVRDGAGRRLATDWVFNAWGGKYDRTERNNTVPAAMAAAYDVERVAFPVVLEGGSVEVNGAGLALTTESCLLNPNRNPGMGKADVERVLFDGLGVTETVWLGDGIAGDDTDGHVDDMTRFVGERTVVTAVEPDPDDANHEPLADNLARLRAWRGRDGRGLEVVELPMPPALFHTPEGGAPGGGAAERLPASYANFLVANAATLMPSFGVPEDDRAAAVLERVLDRPVARIPARDLVWGLGACHCLSQDVPAGR</sequence>
<dbReference type="Proteomes" id="UP001267426">
    <property type="component" value="Unassembled WGS sequence"/>
</dbReference>
<organism evidence="2 3">
    <name type="scientific">Rubrivirga litoralis</name>
    <dbReference type="NCBI Taxonomy" id="3075598"/>
    <lineage>
        <taxon>Bacteria</taxon>
        <taxon>Pseudomonadati</taxon>
        <taxon>Rhodothermota</taxon>
        <taxon>Rhodothermia</taxon>
        <taxon>Rhodothermales</taxon>
        <taxon>Rubricoccaceae</taxon>
        <taxon>Rubrivirga</taxon>
    </lineage>
</organism>
<dbReference type="Gene3D" id="3.75.10.10">
    <property type="entry name" value="L-arginine/glycine Amidinotransferase, Chain A"/>
    <property type="match status" value="1"/>
</dbReference>
<dbReference type="InterPro" id="IPR007466">
    <property type="entry name" value="Peptidyl-Arg-deiminase_porph"/>
</dbReference>
<evidence type="ECO:0000256" key="1">
    <source>
        <dbReference type="ARBA" id="ARBA00022801"/>
    </source>
</evidence>
<dbReference type="Pfam" id="PF04371">
    <property type="entry name" value="PAD_porph"/>
    <property type="match status" value="1"/>
</dbReference>
<protein>
    <submittedName>
        <fullName evidence="2">Agmatine deiminase family protein</fullName>
    </submittedName>
</protein>
<reference evidence="2 3" key="1">
    <citation type="submission" date="2023-09" db="EMBL/GenBank/DDBJ databases">
        <authorList>
            <person name="Rey-Velasco X."/>
        </authorList>
    </citation>
    <scope>NUCLEOTIDE SEQUENCE [LARGE SCALE GENOMIC DNA]</scope>
    <source>
        <strain evidence="2 3">F394</strain>
    </source>
</reference>
<gene>
    <name evidence="2" type="ORF">RM540_04250</name>
</gene>
<dbReference type="PANTHER" id="PTHR31377:SF0">
    <property type="entry name" value="AGMATINE DEIMINASE-RELATED"/>
    <property type="match status" value="1"/>
</dbReference>
<evidence type="ECO:0000313" key="2">
    <source>
        <dbReference type="EMBL" id="MDT0630952.1"/>
    </source>
</evidence>
<dbReference type="EMBL" id="JAVRHT010000006">
    <property type="protein sequence ID" value="MDT0630952.1"/>
    <property type="molecule type" value="Genomic_DNA"/>
</dbReference>
<dbReference type="RefSeq" id="WP_311662289.1">
    <property type="nucleotide sequence ID" value="NZ_JAVRHT010000006.1"/>
</dbReference>